<comment type="subcellular location">
    <subcellularLocation>
        <location evidence="1">Nucleus</location>
    </subcellularLocation>
</comment>
<feature type="domain" description="C2H2-type" evidence="10">
    <location>
        <begin position="62"/>
        <end position="90"/>
    </location>
</feature>
<keyword evidence="12" id="KW-1185">Reference proteome</keyword>
<evidence type="ECO:0000256" key="2">
    <source>
        <dbReference type="ARBA" id="ARBA00022723"/>
    </source>
</evidence>
<feature type="domain" description="C2H2-type" evidence="10">
    <location>
        <begin position="119"/>
        <end position="146"/>
    </location>
</feature>
<feature type="domain" description="C2H2-type" evidence="10">
    <location>
        <begin position="91"/>
        <end position="119"/>
    </location>
</feature>
<dbReference type="GO" id="GO:0000978">
    <property type="term" value="F:RNA polymerase II cis-regulatory region sequence-specific DNA binding"/>
    <property type="evidence" value="ECO:0007669"/>
    <property type="project" value="TreeGrafter"/>
</dbReference>
<evidence type="ECO:0000256" key="8">
    <source>
        <dbReference type="ARBA" id="ARBA00023242"/>
    </source>
</evidence>
<feature type="domain" description="C2H2-type" evidence="10">
    <location>
        <begin position="147"/>
        <end position="174"/>
    </location>
</feature>
<keyword evidence="7" id="KW-0804">Transcription</keyword>
<protein>
    <recommendedName>
        <fullName evidence="10">C2H2-type domain-containing protein</fullName>
    </recommendedName>
</protein>
<keyword evidence="8" id="KW-0539">Nucleus</keyword>
<evidence type="ECO:0000256" key="1">
    <source>
        <dbReference type="ARBA" id="ARBA00004123"/>
    </source>
</evidence>
<dbReference type="PROSITE" id="PS00028">
    <property type="entry name" value="ZINC_FINGER_C2H2_1"/>
    <property type="match status" value="8"/>
</dbReference>
<dbReference type="GO" id="GO:0030674">
    <property type="term" value="F:protein-macromolecule adaptor activity"/>
    <property type="evidence" value="ECO:0007669"/>
    <property type="project" value="UniProtKB-ARBA"/>
</dbReference>
<dbReference type="PROSITE" id="PS50157">
    <property type="entry name" value="ZINC_FINGER_C2H2_2"/>
    <property type="match status" value="8"/>
</dbReference>
<dbReference type="FunFam" id="3.30.160.60:FF:000688">
    <property type="entry name" value="zinc finger protein 197 isoform X1"/>
    <property type="match status" value="1"/>
</dbReference>
<dbReference type="InterPro" id="IPR013087">
    <property type="entry name" value="Znf_C2H2_type"/>
</dbReference>
<reference evidence="11" key="1">
    <citation type="submission" date="2022-03" db="EMBL/GenBank/DDBJ databases">
        <authorList>
            <person name="Sayadi A."/>
        </authorList>
    </citation>
    <scope>NUCLEOTIDE SEQUENCE</scope>
</reference>
<evidence type="ECO:0000259" key="10">
    <source>
        <dbReference type="PROSITE" id="PS50157"/>
    </source>
</evidence>
<dbReference type="GO" id="GO:0008270">
    <property type="term" value="F:zinc ion binding"/>
    <property type="evidence" value="ECO:0007669"/>
    <property type="project" value="UniProtKB-KW"/>
</dbReference>
<dbReference type="Proteomes" id="UP001152888">
    <property type="component" value="Unassembled WGS sequence"/>
</dbReference>
<feature type="domain" description="C2H2-type" evidence="10">
    <location>
        <begin position="1"/>
        <end position="29"/>
    </location>
</feature>
<evidence type="ECO:0000313" key="12">
    <source>
        <dbReference type="Proteomes" id="UP001152888"/>
    </source>
</evidence>
<dbReference type="OrthoDB" id="6735276at2759"/>
<accession>A0A9P0LNC6</accession>
<dbReference type="Pfam" id="PF00096">
    <property type="entry name" value="zf-C2H2"/>
    <property type="match status" value="3"/>
</dbReference>
<keyword evidence="6" id="KW-0805">Transcription regulation</keyword>
<sequence>MSCPECFKVFKTRRHLYCHTRQVHLRHNPLPVLCKVCQMSFQTKHLMKEHMRLTHMDEQGFYKCDLCGKSYSVLLKLCNHIERIHQKIRKYICDECDKGFNGNKDLEEHYRVEHGGFRYTCEHCKKEFKNKYAHRDHVQQHEAPKEFRCNICNKSLSARAALHTHRLVHKDELDICNVCGKGVKCMKSHMLSHAEKKQHECEFCQKKFAWRTSLVVHMRTHTGEKPYACEFCDKTFAQRPAIIAHRRHHTGERPYQCQVCQKHFVTSTVRKGHKCKGPSD</sequence>
<feature type="domain" description="C2H2-type" evidence="10">
    <location>
        <begin position="32"/>
        <end position="60"/>
    </location>
</feature>
<evidence type="ECO:0000256" key="3">
    <source>
        <dbReference type="ARBA" id="ARBA00022737"/>
    </source>
</evidence>
<feature type="domain" description="C2H2-type" evidence="10">
    <location>
        <begin position="199"/>
        <end position="226"/>
    </location>
</feature>
<keyword evidence="2" id="KW-0479">Metal-binding</keyword>
<evidence type="ECO:0000256" key="5">
    <source>
        <dbReference type="ARBA" id="ARBA00022833"/>
    </source>
</evidence>
<dbReference type="FunFam" id="3.30.160.60:FF:000417">
    <property type="entry name" value="Zinc finger protein"/>
    <property type="match status" value="1"/>
</dbReference>
<dbReference type="PANTHER" id="PTHR24399">
    <property type="entry name" value="ZINC FINGER AND BTB DOMAIN-CONTAINING"/>
    <property type="match status" value="1"/>
</dbReference>
<name>A0A9P0LNC6_ACAOB</name>
<evidence type="ECO:0000256" key="6">
    <source>
        <dbReference type="ARBA" id="ARBA00023015"/>
    </source>
</evidence>
<organism evidence="11 12">
    <name type="scientific">Acanthoscelides obtectus</name>
    <name type="common">Bean weevil</name>
    <name type="synonym">Bruchus obtectus</name>
    <dbReference type="NCBI Taxonomy" id="200917"/>
    <lineage>
        <taxon>Eukaryota</taxon>
        <taxon>Metazoa</taxon>
        <taxon>Ecdysozoa</taxon>
        <taxon>Arthropoda</taxon>
        <taxon>Hexapoda</taxon>
        <taxon>Insecta</taxon>
        <taxon>Pterygota</taxon>
        <taxon>Neoptera</taxon>
        <taxon>Endopterygota</taxon>
        <taxon>Coleoptera</taxon>
        <taxon>Polyphaga</taxon>
        <taxon>Cucujiformia</taxon>
        <taxon>Chrysomeloidea</taxon>
        <taxon>Chrysomelidae</taxon>
        <taxon>Bruchinae</taxon>
        <taxon>Bruchini</taxon>
        <taxon>Acanthoscelides</taxon>
    </lineage>
</organism>
<comment type="caution">
    <text evidence="11">The sequence shown here is derived from an EMBL/GenBank/DDBJ whole genome shotgun (WGS) entry which is preliminary data.</text>
</comment>
<evidence type="ECO:0000313" key="11">
    <source>
        <dbReference type="EMBL" id="CAH1994807.1"/>
    </source>
</evidence>
<dbReference type="PANTHER" id="PTHR24399:SF23">
    <property type="entry name" value="C2H2-TYPE DOMAIN-CONTAINING PROTEIN"/>
    <property type="match status" value="1"/>
</dbReference>
<keyword evidence="5" id="KW-0862">Zinc</keyword>
<feature type="domain" description="C2H2-type" evidence="10">
    <location>
        <begin position="227"/>
        <end position="254"/>
    </location>
</feature>
<dbReference type="AlphaFoldDB" id="A0A9P0LNC6"/>
<keyword evidence="4 9" id="KW-0863">Zinc-finger</keyword>
<evidence type="ECO:0000256" key="4">
    <source>
        <dbReference type="ARBA" id="ARBA00022771"/>
    </source>
</evidence>
<dbReference type="GO" id="GO:0005654">
    <property type="term" value="C:nucleoplasm"/>
    <property type="evidence" value="ECO:0007669"/>
    <property type="project" value="TreeGrafter"/>
</dbReference>
<dbReference type="InterPro" id="IPR036236">
    <property type="entry name" value="Znf_C2H2_sf"/>
</dbReference>
<dbReference type="GO" id="GO:0001227">
    <property type="term" value="F:DNA-binding transcription repressor activity, RNA polymerase II-specific"/>
    <property type="evidence" value="ECO:0007669"/>
    <property type="project" value="TreeGrafter"/>
</dbReference>
<proteinExistence type="predicted"/>
<dbReference type="Gene3D" id="3.30.160.60">
    <property type="entry name" value="Classic Zinc Finger"/>
    <property type="match status" value="6"/>
</dbReference>
<gene>
    <name evidence="11" type="ORF">ACAOBT_LOCUS22275</name>
</gene>
<dbReference type="EMBL" id="CAKOFQ010007208">
    <property type="protein sequence ID" value="CAH1994807.1"/>
    <property type="molecule type" value="Genomic_DNA"/>
</dbReference>
<dbReference type="Pfam" id="PF13465">
    <property type="entry name" value="zf-H2C2_2"/>
    <property type="match status" value="1"/>
</dbReference>
<evidence type="ECO:0000256" key="9">
    <source>
        <dbReference type="PROSITE-ProRule" id="PRU00042"/>
    </source>
</evidence>
<dbReference type="SUPFAM" id="SSF57667">
    <property type="entry name" value="beta-beta-alpha zinc fingers"/>
    <property type="match status" value="5"/>
</dbReference>
<keyword evidence="3" id="KW-0677">Repeat</keyword>
<evidence type="ECO:0000256" key="7">
    <source>
        <dbReference type="ARBA" id="ARBA00023163"/>
    </source>
</evidence>
<dbReference type="Pfam" id="PF12874">
    <property type="entry name" value="zf-met"/>
    <property type="match status" value="1"/>
</dbReference>
<dbReference type="SMART" id="SM00355">
    <property type="entry name" value="ZnF_C2H2"/>
    <property type="match status" value="9"/>
</dbReference>